<reference evidence="1 2" key="1">
    <citation type="submission" date="2019-03" db="EMBL/GenBank/DDBJ databases">
        <title>Genomic Encyclopedia of Archaeal and Bacterial Type Strains, Phase II (KMG-II): from individual species to whole genera.</title>
        <authorList>
            <person name="Goeker M."/>
        </authorList>
    </citation>
    <scope>NUCLEOTIDE SEQUENCE [LARGE SCALE GENOMIC DNA]</scope>
    <source>
        <strain evidence="1 2">DSM 25687</strain>
    </source>
</reference>
<organism evidence="1 2">
    <name type="scientific">Flavobacterium dankookense</name>
    <dbReference type="NCBI Taxonomy" id="706186"/>
    <lineage>
        <taxon>Bacteria</taxon>
        <taxon>Pseudomonadati</taxon>
        <taxon>Bacteroidota</taxon>
        <taxon>Flavobacteriia</taxon>
        <taxon>Flavobacteriales</taxon>
        <taxon>Flavobacteriaceae</taxon>
        <taxon>Flavobacterium</taxon>
    </lineage>
</organism>
<dbReference type="EMBL" id="SNXR01000018">
    <property type="protein sequence ID" value="TDP57632.1"/>
    <property type="molecule type" value="Genomic_DNA"/>
</dbReference>
<gene>
    <name evidence="1" type="ORF">BC748_2847</name>
</gene>
<sequence>MQIKIITLFLISFLFISCGVQSVSVLPESKRSNNPELNTIINSEIGEELVLKEIGHKYKAIKVTKGRKPKPGYIITEIKEGDIFYHNSNTSKYNLYRNENDNTFGLAIPKAGGNPIVYTNNGNGITFSFNKDIIEYTNTSKPDPEREYIKQELIYNGRVGTALKFIYREYTKDYIKPAFTQELQYDLAESRVIGFRGLRLEVINTTNTNIEYKVLSYFN</sequence>
<evidence type="ECO:0000313" key="2">
    <source>
        <dbReference type="Proteomes" id="UP000295260"/>
    </source>
</evidence>
<proteinExistence type="predicted"/>
<evidence type="ECO:0008006" key="3">
    <source>
        <dbReference type="Google" id="ProtNLM"/>
    </source>
</evidence>
<dbReference type="Proteomes" id="UP000295260">
    <property type="component" value="Unassembled WGS sequence"/>
</dbReference>
<name>A0A4V3CRP7_9FLAO</name>
<comment type="caution">
    <text evidence="1">The sequence shown here is derived from an EMBL/GenBank/DDBJ whole genome shotgun (WGS) entry which is preliminary data.</text>
</comment>
<dbReference type="AlphaFoldDB" id="A0A4V3CRP7"/>
<dbReference type="OrthoDB" id="1419830at2"/>
<keyword evidence="2" id="KW-1185">Reference proteome</keyword>
<protein>
    <recommendedName>
        <fullName evidence="3">Lipoprotein</fullName>
    </recommendedName>
</protein>
<accession>A0A4V3CRP7</accession>
<evidence type="ECO:0000313" key="1">
    <source>
        <dbReference type="EMBL" id="TDP57632.1"/>
    </source>
</evidence>
<dbReference type="RefSeq" id="WP_133534033.1">
    <property type="nucleotide sequence ID" value="NZ_SNXR01000018.1"/>
</dbReference>
<dbReference type="PROSITE" id="PS51257">
    <property type="entry name" value="PROKAR_LIPOPROTEIN"/>
    <property type="match status" value="1"/>
</dbReference>